<sequence length="167" mass="18912">MSPDRRDRRKRKNPQPRPQPPVVRTGPSRDDPHAVVYFKRHHSDDAAEAEPGRAALNSYPTKVRATMRAALAAVASAPPKRFAGGGYWEAMRGDMTGWFELRVDGPGRHHYRLFCLLDYDAKGVDRPLLVVIDGRDKPFRTTLSNADYASVRRLGDEYRSRNPRSLS</sequence>
<organism evidence="2 3">
    <name type="scientific">Flexivirga alba</name>
    <dbReference type="NCBI Taxonomy" id="702742"/>
    <lineage>
        <taxon>Bacteria</taxon>
        <taxon>Bacillati</taxon>
        <taxon>Actinomycetota</taxon>
        <taxon>Actinomycetes</taxon>
        <taxon>Micrococcales</taxon>
        <taxon>Dermacoccaceae</taxon>
        <taxon>Flexivirga</taxon>
    </lineage>
</organism>
<evidence type="ECO:0000313" key="3">
    <source>
        <dbReference type="Proteomes" id="UP001596298"/>
    </source>
</evidence>
<comment type="caution">
    <text evidence="2">The sequence shown here is derived from an EMBL/GenBank/DDBJ whole genome shotgun (WGS) entry which is preliminary data.</text>
</comment>
<evidence type="ECO:0000256" key="1">
    <source>
        <dbReference type="SAM" id="MobiDB-lite"/>
    </source>
</evidence>
<gene>
    <name evidence="2" type="ORF">ACFQDH_09245</name>
</gene>
<protein>
    <submittedName>
        <fullName evidence="2">Uncharacterized protein</fullName>
    </submittedName>
</protein>
<dbReference type="EMBL" id="JBHSWH010000001">
    <property type="protein sequence ID" value="MFC6705446.1"/>
    <property type="molecule type" value="Genomic_DNA"/>
</dbReference>
<proteinExistence type="predicted"/>
<accession>A0ABW2AGD5</accession>
<dbReference type="RefSeq" id="WP_382400585.1">
    <property type="nucleotide sequence ID" value="NZ_JBHSWH010000001.1"/>
</dbReference>
<feature type="region of interest" description="Disordered" evidence="1">
    <location>
        <begin position="1"/>
        <end position="32"/>
    </location>
</feature>
<keyword evidence="3" id="KW-1185">Reference proteome</keyword>
<evidence type="ECO:0000313" key="2">
    <source>
        <dbReference type="EMBL" id="MFC6705446.1"/>
    </source>
</evidence>
<name>A0ABW2AGD5_9MICO</name>
<reference evidence="3" key="1">
    <citation type="journal article" date="2019" name="Int. J. Syst. Evol. Microbiol.">
        <title>The Global Catalogue of Microorganisms (GCM) 10K type strain sequencing project: providing services to taxonomists for standard genome sequencing and annotation.</title>
        <authorList>
            <consortium name="The Broad Institute Genomics Platform"/>
            <consortium name="The Broad Institute Genome Sequencing Center for Infectious Disease"/>
            <person name="Wu L."/>
            <person name="Ma J."/>
        </authorList>
    </citation>
    <scope>NUCLEOTIDE SEQUENCE [LARGE SCALE GENOMIC DNA]</scope>
    <source>
        <strain evidence="3">CCUG 58127</strain>
    </source>
</reference>
<dbReference type="Proteomes" id="UP001596298">
    <property type="component" value="Unassembled WGS sequence"/>
</dbReference>